<evidence type="ECO:0000313" key="2">
    <source>
        <dbReference type="EMBL" id="SUN60416.1"/>
    </source>
</evidence>
<feature type="transmembrane region" description="Helical" evidence="1">
    <location>
        <begin position="20"/>
        <end position="39"/>
    </location>
</feature>
<feature type="transmembrane region" description="Helical" evidence="1">
    <location>
        <begin position="51"/>
        <end position="69"/>
    </location>
</feature>
<evidence type="ECO:0000256" key="1">
    <source>
        <dbReference type="SAM" id="Phobius"/>
    </source>
</evidence>
<keyword evidence="1" id="KW-0472">Membrane</keyword>
<reference evidence="2 3" key="1">
    <citation type="submission" date="2018-06" db="EMBL/GenBank/DDBJ databases">
        <authorList>
            <consortium name="Pathogen Informatics"/>
            <person name="Doyle S."/>
        </authorList>
    </citation>
    <scope>NUCLEOTIDE SEQUENCE [LARGE SCALE GENOMIC DNA]</scope>
    <source>
        <strain evidence="2 3">NCTC12224</strain>
    </source>
</reference>
<evidence type="ECO:0000313" key="3">
    <source>
        <dbReference type="Proteomes" id="UP000254924"/>
    </source>
</evidence>
<dbReference type="InterPro" id="IPR021707">
    <property type="entry name" value="DUF3290"/>
</dbReference>
<dbReference type="EMBL" id="UHFN01000007">
    <property type="protein sequence ID" value="SUN60416.1"/>
    <property type="molecule type" value="Genomic_DNA"/>
</dbReference>
<gene>
    <name evidence="2" type="ORF">NCTC12224_00865</name>
</gene>
<keyword evidence="1" id="KW-1133">Transmembrane helix</keyword>
<dbReference type="Proteomes" id="UP000254924">
    <property type="component" value="Unassembled WGS sequence"/>
</dbReference>
<proteinExistence type="predicted"/>
<protein>
    <submittedName>
        <fullName evidence="2">Protein of uncharacterized function (DUF3290)</fullName>
    </submittedName>
</protein>
<keyword evidence="1" id="KW-0812">Transmembrane</keyword>
<dbReference type="Pfam" id="PF11694">
    <property type="entry name" value="DUF3290"/>
    <property type="match status" value="1"/>
</dbReference>
<dbReference type="RefSeq" id="WP_115268596.1">
    <property type="nucleotide sequence ID" value="NZ_JBNPNB010000013.1"/>
</dbReference>
<dbReference type="OrthoDB" id="3232508at2"/>
<dbReference type="GeneID" id="78356303"/>
<sequence length="150" mass="16783">MKFYSYDYVLSQISSGNWLMLGFLVVLLLATMATSVQAYRHKKDSKYRELVIILVLTTVLMACISISNFQSNSASDNQYRTSLHFIEVVSKELGVDKSKVYVNTSAATDGAILKVGNQFYRAISGSETDTYLLEKLELVSSDVELVEVDK</sequence>
<keyword evidence="3" id="KW-1185">Reference proteome</keyword>
<dbReference type="AlphaFoldDB" id="A0A380K8F5"/>
<organism evidence="2 3">
    <name type="scientific">Streptococcus hyointestinalis</name>
    <dbReference type="NCBI Taxonomy" id="1337"/>
    <lineage>
        <taxon>Bacteria</taxon>
        <taxon>Bacillati</taxon>
        <taxon>Bacillota</taxon>
        <taxon>Bacilli</taxon>
        <taxon>Lactobacillales</taxon>
        <taxon>Streptococcaceae</taxon>
        <taxon>Streptococcus</taxon>
    </lineage>
</organism>
<name>A0A380K8F5_9STRE</name>
<accession>A0A380K8F5</accession>